<keyword evidence="5" id="KW-1185">Reference proteome</keyword>
<dbReference type="GO" id="GO:0008757">
    <property type="term" value="F:S-adenosylmethionine-dependent methyltransferase activity"/>
    <property type="evidence" value="ECO:0007669"/>
    <property type="project" value="UniProtKB-ARBA"/>
</dbReference>
<evidence type="ECO:0000259" key="3">
    <source>
        <dbReference type="Pfam" id="PF05175"/>
    </source>
</evidence>
<dbReference type="GO" id="GO:0032259">
    <property type="term" value="P:methylation"/>
    <property type="evidence" value="ECO:0007669"/>
    <property type="project" value="UniProtKB-KW"/>
</dbReference>
<reference evidence="4 5" key="1">
    <citation type="submission" date="2018-11" db="EMBL/GenBank/DDBJ databases">
        <title>Paraburkholderia sp. DHOA04, isolated from soil.</title>
        <authorList>
            <person name="Gao Z.-H."/>
            <person name="Qiu L.-H."/>
            <person name="Fu J.-C."/>
        </authorList>
    </citation>
    <scope>NUCLEOTIDE SEQUENCE [LARGE SCALE GENOMIC DNA]</scope>
    <source>
        <strain evidence="4 5">DHOA04</strain>
    </source>
</reference>
<protein>
    <submittedName>
        <fullName evidence="4">Class I SAM-dependent methyltransferase</fullName>
    </submittedName>
</protein>
<keyword evidence="2" id="KW-0949">S-adenosyl-L-methionine</keyword>
<accession>A0A3N6PMB4</accession>
<dbReference type="InterPro" id="IPR002052">
    <property type="entry name" value="DNA_methylase_N6_adenine_CS"/>
</dbReference>
<sequence length="203" mass="21863">MDRAAMRQQFDAMRQQLRTGIAVVSAPQLFATAVPLAVRAVKCVAPRPGERALEPSAGTGRILRALACAQPDTRRVAVEINVRLCEALATVDPHAGIICADFLQWQPSEPFDCIVMNPPFGRGVDIAHIRHALAMLRRGGRMAAICAAGPRQYRELVPLVEAYGGGWEKLPDGTFSEAGTNVNTLLLTFGCKSQGVISGEQDE</sequence>
<evidence type="ECO:0000313" key="4">
    <source>
        <dbReference type="EMBL" id="RQH02730.1"/>
    </source>
</evidence>
<name>A0A3N6PMB4_9BURK</name>
<keyword evidence="4" id="KW-0808">Transferase</keyword>
<dbReference type="OrthoDB" id="32195at2"/>
<evidence type="ECO:0000313" key="5">
    <source>
        <dbReference type="Proteomes" id="UP000272778"/>
    </source>
</evidence>
<dbReference type="GO" id="GO:0008170">
    <property type="term" value="F:N-methyltransferase activity"/>
    <property type="evidence" value="ECO:0007669"/>
    <property type="project" value="UniProtKB-ARBA"/>
</dbReference>
<organism evidence="4 5">
    <name type="scientific">Paraburkholderia dinghuensis</name>
    <dbReference type="NCBI Taxonomy" id="2305225"/>
    <lineage>
        <taxon>Bacteria</taxon>
        <taxon>Pseudomonadati</taxon>
        <taxon>Pseudomonadota</taxon>
        <taxon>Betaproteobacteria</taxon>
        <taxon>Burkholderiales</taxon>
        <taxon>Burkholderiaceae</taxon>
        <taxon>Paraburkholderia</taxon>
    </lineage>
</organism>
<dbReference type="EMBL" id="RQIS01000018">
    <property type="protein sequence ID" value="RQH02730.1"/>
    <property type="molecule type" value="Genomic_DNA"/>
</dbReference>
<dbReference type="AlphaFoldDB" id="A0A3N6PMB4"/>
<dbReference type="CDD" id="cd02440">
    <property type="entry name" value="AdoMet_MTases"/>
    <property type="match status" value="1"/>
</dbReference>
<dbReference type="PRINTS" id="PR00507">
    <property type="entry name" value="N12N6MTFRASE"/>
</dbReference>
<dbReference type="SUPFAM" id="SSF53335">
    <property type="entry name" value="S-adenosyl-L-methionine-dependent methyltransferases"/>
    <property type="match status" value="1"/>
</dbReference>
<keyword evidence="1 4" id="KW-0489">Methyltransferase</keyword>
<dbReference type="GO" id="GO:0003676">
    <property type="term" value="F:nucleic acid binding"/>
    <property type="evidence" value="ECO:0007669"/>
    <property type="project" value="InterPro"/>
</dbReference>
<evidence type="ECO:0000256" key="1">
    <source>
        <dbReference type="ARBA" id="ARBA00022603"/>
    </source>
</evidence>
<feature type="domain" description="Methyltransferase small" evidence="3">
    <location>
        <begin position="48"/>
        <end position="146"/>
    </location>
</feature>
<comment type="caution">
    <text evidence="4">The sequence shown here is derived from an EMBL/GenBank/DDBJ whole genome shotgun (WGS) entry which is preliminary data.</text>
</comment>
<dbReference type="Gene3D" id="3.40.50.150">
    <property type="entry name" value="Vaccinia Virus protein VP39"/>
    <property type="match status" value="1"/>
</dbReference>
<dbReference type="InterPro" id="IPR007848">
    <property type="entry name" value="Small_mtfrase_dom"/>
</dbReference>
<dbReference type="Pfam" id="PF05175">
    <property type="entry name" value="MTS"/>
    <property type="match status" value="1"/>
</dbReference>
<gene>
    <name evidence="4" type="ORF">D1Y85_21595</name>
</gene>
<evidence type="ECO:0000256" key="2">
    <source>
        <dbReference type="ARBA" id="ARBA00022691"/>
    </source>
</evidence>
<proteinExistence type="predicted"/>
<dbReference type="InterPro" id="IPR029063">
    <property type="entry name" value="SAM-dependent_MTases_sf"/>
</dbReference>
<dbReference type="Proteomes" id="UP000272778">
    <property type="component" value="Unassembled WGS sequence"/>
</dbReference>
<dbReference type="PROSITE" id="PS00092">
    <property type="entry name" value="N6_MTASE"/>
    <property type="match status" value="1"/>
</dbReference>